<keyword evidence="5" id="KW-1185">Reference proteome</keyword>
<evidence type="ECO:0000256" key="2">
    <source>
        <dbReference type="ARBA" id="ARBA00023125"/>
    </source>
</evidence>
<gene>
    <name evidence="4" type="ORF">niasHT_026352</name>
</gene>
<sequence length="357" mass="41333">MDLILATDWMNNAYPEMEQDKPNMSPKEDPSWISLIDEEEKREPFAIAQIDEEDEKQRKNPTGNCDCREKCRCFIPLVDHLCKKFECSAHELHVLFKDLGKRRAIVEYLRSSQLRTSHLRPSLRNFPVRCNDLSILDAHSVPAYLGYLGITMFSVSNCTVVFKINAQPLTLEQFLTIAQHGANTEYNPRRFHAIIMRIRTSNKKTVAVLIFQSARVVLTGVPHPDRARVFAKRVLRRIQHTQNTIFDIHEMRVVNIVGVKTFPQRIYVERLVARLGGVYDPSCIGGWETSFTIQKVAFAFPVEHGPWRRRVYSRDGTEFRLPTSEFRLPTFLGSEFRLPTSENFWGLGIPTSDFRNF</sequence>
<organism evidence="4 5">
    <name type="scientific">Heterodera trifolii</name>
    <dbReference type="NCBI Taxonomy" id="157864"/>
    <lineage>
        <taxon>Eukaryota</taxon>
        <taxon>Metazoa</taxon>
        <taxon>Ecdysozoa</taxon>
        <taxon>Nematoda</taxon>
        <taxon>Chromadorea</taxon>
        <taxon>Rhabditida</taxon>
        <taxon>Tylenchina</taxon>
        <taxon>Tylenchomorpha</taxon>
        <taxon>Tylenchoidea</taxon>
        <taxon>Heteroderidae</taxon>
        <taxon>Heteroderinae</taxon>
        <taxon>Heterodera</taxon>
    </lineage>
</organism>
<dbReference type="EMBL" id="JBICBT010000931">
    <property type="protein sequence ID" value="KAL3092123.1"/>
    <property type="molecule type" value="Genomic_DNA"/>
</dbReference>
<comment type="similarity">
    <text evidence="1">Belongs to the TBP family.</text>
</comment>
<dbReference type="InterPro" id="IPR000814">
    <property type="entry name" value="TBP"/>
</dbReference>
<keyword evidence="3" id="KW-0804">Transcription</keyword>
<dbReference type="SUPFAM" id="SSF55945">
    <property type="entry name" value="TATA-box binding protein-like"/>
    <property type="match status" value="1"/>
</dbReference>
<dbReference type="Gene3D" id="3.30.310.10">
    <property type="entry name" value="TATA-Binding Protein"/>
    <property type="match status" value="1"/>
</dbReference>
<dbReference type="PANTHER" id="PTHR10126">
    <property type="entry name" value="TATA-BOX BINDING PROTEIN"/>
    <property type="match status" value="1"/>
</dbReference>
<name>A0ABD2JNW6_9BILA</name>
<accession>A0ABD2JNW6</accession>
<dbReference type="InterPro" id="IPR012295">
    <property type="entry name" value="TBP_dom_sf"/>
</dbReference>
<comment type="caution">
    <text evidence="4">The sequence shown here is derived from an EMBL/GenBank/DDBJ whole genome shotgun (WGS) entry which is preliminary data.</text>
</comment>
<keyword evidence="2" id="KW-0238">DNA-binding</keyword>
<evidence type="ECO:0000313" key="4">
    <source>
        <dbReference type="EMBL" id="KAL3092123.1"/>
    </source>
</evidence>
<dbReference type="AlphaFoldDB" id="A0ABD2JNW6"/>
<evidence type="ECO:0000256" key="3">
    <source>
        <dbReference type="ARBA" id="ARBA00023163"/>
    </source>
</evidence>
<evidence type="ECO:0000313" key="5">
    <source>
        <dbReference type="Proteomes" id="UP001620626"/>
    </source>
</evidence>
<dbReference type="Pfam" id="PF00352">
    <property type="entry name" value="TBP"/>
    <property type="match status" value="1"/>
</dbReference>
<reference evidence="4 5" key="1">
    <citation type="submission" date="2024-10" db="EMBL/GenBank/DDBJ databases">
        <authorList>
            <person name="Kim D."/>
        </authorList>
    </citation>
    <scope>NUCLEOTIDE SEQUENCE [LARGE SCALE GENOMIC DNA]</scope>
    <source>
        <strain evidence="4">BH-2024</strain>
    </source>
</reference>
<evidence type="ECO:0000256" key="1">
    <source>
        <dbReference type="ARBA" id="ARBA00005560"/>
    </source>
</evidence>
<protein>
    <submittedName>
        <fullName evidence="4">Uncharacterized protein</fullName>
    </submittedName>
</protein>
<dbReference type="Proteomes" id="UP001620626">
    <property type="component" value="Unassembled WGS sequence"/>
</dbReference>
<dbReference type="GO" id="GO:0003677">
    <property type="term" value="F:DNA binding"/>
    <property type="evidence" value="ECO:0007669"/>
    <property type="project" value="UniProtKB-KW"/>
</dbReference>
<proteinExistence type="inferred from homology"/>